<keyword evidence="4" id="KW-1185">Reference proteome</keyword>
<dbReference type="Gene3D" id="3.40.33.10">
    <property type="entry name" value="CAP"/>
    <property type="match status" value="1"/>
</dbReference>
<dbReference type="CDD" id="cd05379">
    <property type="entry name" value="CAP_bacterial"/>
    <property type="match status" value="1"/>
</dbReference>
<dbReference type="Proteomes" id="UP000003240">
    <property type="component" value="Unassembled WGS sequence"/>
</dbReference>
<proteinExistence type="predicted"/>
<protein>
    <submittedName>
        <fullName evidence="3">Allergen V5/Tpx-1 family protein</fullName>
    </submittedName>
</protein>
<dbReference type="RefSeq" id="WP_004093546.1">
    <property type="nucleotide sequence ID" value="NZ_AFGF01000040.1"/>
</dbReference>
<accession>F7NG84</accession>
<feature type="signal peptide" evidence="1">
    <location>
        <begin position="1"/>
        <end position="28"/>
    </location>
</feature>
<dbReference type="STRING" id="1009370.ALO_05353"/>
<evidence type="ECO:0000259" key="2">
    <source>
        <dbReference type="Pfam" id="PF00188"/>
    </source>
</evidence>
<dbReference type="EMBL" id="AFGF01000040">
    <property type="protein sequence ID" value="EGO65002.1"/>
    <property type="molecule type" value="Genomic_DNA"/>
</dbReference>
<sequence>MVSLGKKMGRLFLLAGMTLCLMQAGAGAAAYVATEKPVYSPGEAIVVIFKDFPATQSGWITVVPSSANPEQYGQWWPLREQAGGTLIFDGLPAGEYEVRGFFDGKSNPQSIKTPLQVQVKASFSIVREAKPALPVVSVKETENLSAQEAHLARLINQYRRDNGLGAIPVSRTLTRVARLHVRDLDQYQPQNATDSRGLPGNLHSWSDKGNWTSVIYTADHQYAAAMWNKPREISNQIYLGNGFEIAFGTQGHQATPESALAAWLDSPGHKAVIMESGDWQDKHWPAMGVAVYGGYAVVWFGDTEDPVGYYSL</sequence>
<dbReference type="OrthoDB" id="1864213at2"/>
<reference evidence="3 4" key="1">
    <citation type="journal article" date="2011" name="EMBO J.">
        <title>Structural diversity of bacterial flagellar motors.</title>
        <authorList>
            <person name="Chen S."/>
            <person name="Beeby M."/>
            <person name="Murphy G.E."/>
            <person name="Leadbetter J.R."/>
            <person name="Hendrixson D.R."/>
            <person name="Briegel A."/>
            <person name="Li Z."/>
            <person name="Shi J."/>
            <person name="Tocheva E.I."/>
            <person name="Muller A."/>
            <person name="Dobro M.J."/>
            <person name="Jensen G.J."/>
        </authorList>
    </citation>
    <scope>NUCLEOTIDE SEQUENCE [LARGE SCALE GENOMIC DNA]</scope>
    <source>
        <strain evidence="3 4">DSM 6540</strain>
    </source>
</reference>
<feature type="domain" description="SCP" evidence="2">
    <location>
        <begin position="153"/>
        <end position="274"/>
    </location>
</feature>
<evidence type="ECO:0000313" key="4">
    <source>
        <dbReference type="Proteomes" id="UP000003240"/>
    </source>
</evidence>
<evidence type="ECO:0000256" key="1">
    <source>
        <dbReference type="SAM" id="SignalP"/>
    </source>
</evidence>
<dbReference type="InterPro" id="IPR014044">
    <property type="entry name" value="CAP_dom"/>
</dbReference>
<dbReference type="InterPro" id="IPR035940">
    <property type="entry name" value="CAP_sf"/>
</dbReference>
<evidence type="ECO:0000313" key="3">
    <source>
        <dbReference type="EMBL" id="EGO65002.1"/>
    </source>
</evidence>
<organism evidence="3 4">
    <name type="scientific">Acetonema longum DSM 6540</name>
    <dbReference type="NCBI Taxonomy" id="1009370"/>
    <lineage>
        <taxon>Bacteria</taxon>
        <taxon>Bacillati</taxon>
        <taxon>Bacillota</taxon>
        <taxon>Negativicutes</taxon>
        <taxon>Acetonemataceae</taxon>
        <taxon>Acetonema</taxon>
    </lineage>
</organism>
<gene>
    <name evidence="3" type="ORF">ALO_05353</name>
</gene>
<dbReference type="eggNOG" id="COG2340">
    <property type="taxonomic scope" value="Bacteria"/>
</dbReference>
<dbReference type="Pfam" id="PF00188">
    <property type="entry name" value="CAP"/>
    <property type="match status" value="1"/>
</dbReference>
<name>F7NG84_9FIRM</name>
<comment type="caution">
    <text evidence="3">The sequence shown here is derived from an EMBL/GenBank/DDBJ whole genome shotgun (WGS) entry which is preliminary data.</text>
</comment>
<feature type="chain" id="PRO_5003366420" evidence="1">
    <location>
        <begin position="29"/>
        <end position="312"/>
    </location>
</feature>
<keyword evidence="1" id="KW-0732">Signal</keyword>
<dbReference type="AlphaFoldDB" id="F7NG84"/>